<organism evidence="1 2">
    <name type="scientific">Hibiscus syriacus</name>
    <name type="common">Rose of Sharon</name>
    <dbReference type="NCBI Taxonomy" id="106335"/>
    <lineage>
        <taxon>Eukaryota</taxon>
        <taxon>Viridiplantae</taxon>
        <taxon>Streptophyta</taxon>
        <taxon>Embryophyta</taxon>
        <taxon>Tracheophyta</taxon>
        <taxon>Spermatophyta</taxon>
        <taxon>Magnoliopsida</taxon>
        <taxon>eudicotyledons</taxon>
        <taxon>Gunneridae</taxon>
        <taxon>Pentapetalae</taxon>
        <taxon>rosids</taxon>
        <taxon>malvids</taxon>
        <taxon>Malvales</taxon>
        <taxon>Malvaceae</taxon>
        <taxon>Malvoideae</taxon>
        <taxon>Hibiscus</taxon>
    </lineage>
</organism>
<proteinExistence type="predicted"/>
<dbReference type="Proteomes" id="UP000436088">
    <property type="component" value="Unassembled WGS sequence"/>
</dbReference>
<reference evidence="1" key="1">
    <citation type="submission" date="2019-09" db="EMBL/GenBank/DDBJ databases">
        <title>Draft genome information of white flower Hibiscus syriacus.</title>
        <authorList>
            <person name="Kim Y.-M."/>
        </authorList>
    </citation>
    <scope>NUCLEOTIDE SEQUENCE [LARGE SCALE GENOMIC DNA]</scope>
    <source>
        <strain evidence="1">YM2019G1</strain>
    </source>
</reference>
<sequence length="98" mass="10493">MAGRRSKPLVLSSTKVVVNSVLSSTRLNEADPADLSGDGLRLKAGILKISKDKFDISDPKLASLDDSALIGPSTSTLKRLSVTSGSLFGYYAGWFFVW</sequence>
<name>A0A6A3A039_HIBSY</name>
<evidence type="ECO:0000313" key="2">
    <source>
        <dbReference type="Proteomes" id="UP000436088"/>
    </source>
</evidence>
<evidence type="ECO:0000313" key="1">
    <source>
        <dbReference type="EMBL" id="KAE8696967.1"/>
    </source>
</evidence>
<accession>A0A6A3A039</accession>
<keyword evidence="2" id="KW-1185">Reference proteome</keyword>
<gene>
    <name evidence="1" type="ORF">F3Y22_tig00110637pilonHSYRG00457</name>
</gene>
<comment type="caution">
    <text evidence="1">The sequence shown here is derived from an EMBL/GenBank/DDBJ whole genome shotgun (WGS) entry which is preliminary data.</text>
</comment>
<dbReference type="EMBL" id="VEPZ02001057">
    <property type="protein sequence ID" value="KAE8696967.1"/>
    <property type="molecule type" value="Genomic_DNA"/>
</dbReference>
<protein>
    <submittedName>
        <fullName evidence="1">Uncharacterized protein</fullName>
    </submittedName>
</protein>
<dbReference type="AlphaFoldDB" id="A0A6A3A039"/>